<dbReference type="HOGENOM" id="CLU_045532_5_1_5"/>
<sequence>MDLDMTEASTLDDAQRICVICNENSGRNSREADAIKLAMEVLGTRAELRQVKGEEIEGAARRAVEDDFDAIVGAGGDGTVMTVAGALMDSGHRFGVLPLGTFNYFARGLGIPEDPRAAAEVILAGGTRRVSLAEVNGQVFLNNISLGIYPAILKNREEVYARWGRRRLAAHWSAAKTFMRFQRPLFLTVMADGREIRVKTPLLFVARSAYQLESFGLAGAECVAQGRFAVFVAPDTGRAGMFHKAWRLVRQSMRQGRDFDLVCADEVTIAARSLHLTVACDGEKMRMRTPLRLRVHKDALEVYAPPEEAVGADAPGAAA</sequence>
<reference evidence="2 3" key="1">
    <citation type="submission" date="2013-02" db="EMBL/GenBank/DDBJ databases">
        <authorList>
            <person name="Fiebig A."/>
            <person name="Goeker M."/>
            <person name="Klenk H.-P.P."/>
        </authorList>
    </citation>
    <scope>NUCLEOTIDE SEQUENCE [LARGE SCALE GENOMIC DNA]</scope>
    <source>
        <strain evidence="2 3">DSM 19309</strain>
    </source>
</reference>
<keyword evidence="3" id="KW-1185">Reference proteome</keyword>
<dbReference type="Gene3D" id="3.40.50.10330">
    <property type="entry name" value="Probable inorganic polyphosphate/atp-NAD kinase, domain 1"/>
    <property type="match status" value="1"/>
</dbReference>
<accession>A0A017HI49</accession>
<dbReference type="Gene3D" id="2.60.200.40">
    <property type="match status" value="1"/>
</dbReference>
<dbReference type="STRING" id="442562.Rumeso_04224"/>
<dbReference type="SUPFAM" id="SSF111331">
    <property type="entry name" value="NAD kinase/diacylglycerol kinase-like"/>
    <property type="match status" value="1"/>
</dbReference>
<organism evidence="2 3">
    <name type="scientific">Rubellimicrobium mesophilum DSM 19309</name>
    <dbReference type="NCBI Taxonomy" id="442562"/>
    <lineage>
        <taxon>Bacteria</taxon>
        <taxon>Pseudomonadati</taxon>
        <taxon>Pseudomonadota</taxon>
        <taxon>Alphaproteobacteria</taxon>
        <taxon>Rhodobacterales</taxon>
        <taxon>Roseobacteraceae</taxon>
        <taxon>Rubellimicrobium</taxon>
    </lineage>
</organism>
<evidence type="ECO:0000313" key="3">
    <source>
        <dbReference type="Proteomes" id="UP000019666"/>
    </source>
</evidence>
<dbReference type="PANTHER" id="PTHR12358:SF54">
    <property type="entry name" value="SPHINGOSINE KINASE RELATED PROTEIN"/>
    <property type="match status" value="1"/>
</dbReference>
<proteinExistence type="predicted"/>
<dbReference type="EMBL" id="AOSK01000120">
    <property type="protein sequence ID" value="EYD74167.1"/>
    <property type="molecule type" value="Genomic_DNA"/>
</dbReference>
<dbReference type="GO" id="GO:0016301">
    <property type="term" value="F:kinase activity"/>
    <property type="evidence" value="ECO:0007669"/>
    <property type="project" value="InterPro"/>
</dbReference>
<feature type="domain" description="DAGKc" evidence="1">
    <location>
        <begin position="12"/>
        <end position="139"/>
    </location>
</feature>
<dbReference type="PROSITE" id="PS50146">
    <property type="entry name" value="DAGK"/>
    <property type="match status" value="1"/>
</dbReference>
<comment type="caution">
    <text evidence="2">The sequence shown here is derived from an EMBL/GenBank/DDBJ whole genome shotgun (WGS) entry which is preliminary data.</text>
</comment>
<dbReference type="InterPro" id="IPR050187">
    <property type="entry name" value="Lipid_Phosphate_FormReg"/>
</dbReference>
<name>A0A017HI49_9RHOB</name>
<dbReference type="InterPro" id="IPR016064">
    <property type="entry name" value="NAD/diacylglycerol_kinase_sf"/>
</dbReference>
<dbReference type="PATRIC" id="fig|442562.3.peg.4159"/>
<gene>
    <name evidence="2" type="ORF">Rumeso_04224</name>
</gene>
<dbReference type="InterPro" id="IPR001206">
    <property type="entry name" value="Diacylglycerol_kinase_cat_dom"/>
</dbReference>
<dbReference type="AlphaFoldDB" id="A0A017HI49"/>
<dbReference type="Pfam" id="PF00781">
    <property type="entry name" value="DAGK_cat"/>
    <property type="match status" value="1"/>
</dbReference>
<protein>
    <recommendedName>
        <fullName evidence="1">DAGKc domain-containing protein</fullName>
    </recommendedName>
</protein>
<evidence type="ECO:0000259" key="1">
    <source>
        <dbReference type="PROSITE" id="PS50146"/>
    </source>
</evidence>
<dbReference type="SMART" id="SM00046">
    <property type="entry name" value="DAGKc"/>
    <property type="match status" value="1"/>
</dbReference>
<dbReference type="Proteomes" id="UP000019666">
    <property type="component" value="Unassembled WGS sequence"/>
</dbReference>
<evidence type="ECO:0000313" key="2">
    <source>
        <dbReference type="EMBL" id="EYD74167.1"/>
    </source>
</evidence>
<dbReference type="InterPro" id="IPR017438">
    <property type="entry name" value="ATP-NAD_kinase_N"/>
</dbReference>
<dbReference type="PANTHER" id="PTHR12358">
    <property type="entry name" value="SPHINGOSINE KINASE"/>
    <property type="match status" value="1"/>
</dbReference>